<dbReference type="AlphaFoldDB" id="A0A2M7TCF5"/>
<comment type="caution">
    <text evidence="1">The sequence shown here is derived from an EMBL/GenBank/DDBJ whole genome shotgun (WGS) entry which is preliminary data.</text>
</comment>
<reference evidence="2" key="1">
    <citation type="submission" date="2017-09" db="EMBL/GenBank/DDBJ databases">
        <title>Depth-based differentiation of microbial function through sediment-hosted aquifers and enrichment of novel symbionts in the deep terrestrial subsurface.</title>
        <authorList>
            <person name="Probst A.J."/>
            <person name="Ladd B."/>
            <person name="Jarett J.K."/>
            <person name="Geller-Mcgrath D.E."/>
            <person name="Sieber C.M.K."/>
            <person name="Emerson J.B."/>
            <person name="Anantharaman K."/>
            <person name="Thomas B.C."/>
            <person name="Malmstrom R."/>
            <person name="Stieglmeier M."/>
            <person name="Klingl A."/>
            <person name="Woyke T."/>
            <person name="Ryan C.M."/>
            <person name="Banfield J.F."/>
        </authorList>
    </citation>
    <scope>NUCLEOTIDE SEQUENCE [LARGE SCALE GENOMIC DNA]</scope>
</reference>
<organism evidence="1 2">
    <name type="scientific">candidate division WWE3 bacterium CG_4_10_14_0_2_um_filter_42_8</name>
    <dbReference type="NCBI Taxonomy" id="1975074"/>
    <lineage>
        <taxon>Bacteria</taxon>
        <taxon>Katanobacteria</taxon>
    </lineage>
</organism>
<protein>
    <submittedName>
        <fullName evidence="1">Uncharacterized protein</fullName>
    </submittedName>
</protein>
<accession>A0A2M7TCF5</accession>
<name>A0A2M7TCF5_UNCKA</name>
<dbReference type="EMBL" id="PFNJ01000044">
    <property type="protein sequence ID" value="PIZ42951.1"/>
    <property type="molecule type" value="Genomic_DNA"/>
</dbReference>
<proteinExistence type="predicted"/>
<evidence type="ECO:0000313" key="2">
    <source>
        <dbReference type="Proteomes" id="UP000230970"/>
    </source>
</evidence>
<dbReference type="Proteomes" id="UP000230970">
    <property type="component" value="Unassembled WGS sequence"/>
</dbReference>
<sequence length="289" mass="33624">MKIIIPTTIKSIDVKKLPIILLDEKGLKISIEGLSAKEKEEFFGIKNFRIKEDGGIQWTPKTSSRQMDDFDLSDYLQGSYKIMIEKNTGNPAEIQDIARELFFIFNIVIGCSFKFYRISDIKDFPGGMFTSRIPHVSRRENEKIDRNKIDRVSGLLKKMRQIKNIKTIDKLKFIELLLETAMSQTTNKGSAGAFYVAILESIFLQDSNAGSRYKFSMRIARHNNENWEYKKKMRDLYDKRSSMFHGAKDDFSEGEIKFLEEEACSAIEKYINNREDFSEENLDRELLNL</sequence>
<evidence type="ECO:0000313" key="1">
    <source>
        <dbReference type="EMBL" id="PIZ42951.1"/>
    </source>
</evidence>
<gene>
    <name evidence="1" type="ORF">COY34_01830</name>
</gene>